<dbReference type="InterPro" id="IPR000182">
    <property type="entry name" value="GNAT_dom"/>
</dbReference>
<evidence type="ECO:0000313" key="6">
    <source>
        <dbReference type="Proteomes" id="UP001611339"/>
    </source>
</evidence>
<dbReference type="SUPFAM" id="SSF55729">
    <property type="entry name" value="Acyl-CoA N-acyltransferases (Nat)"/>
    <property type="match status" value="1"/>
</dbReference>
<protein>
    <submittedName>
        <fullName evidence="5">GNAT family N-acetyltransferase</fullName>
    </submittedName>
</protein>
<dbReference type="CDD" id="cd04301">
    <property type="entry name" value="NAT_SF"/>
    <property type="match status" value="1"/>
</dbReference>
<keyword evidence="1" id="KW-0808">Transferase</keyword>
<dbReference type="Proteomes" id="UP001611339">
    <property type="component" value="Unassembled WGS sequence"/>
</dbReference>
<evidence type="ECO:0000256" key="1">
    <source>
        <dbReference type="ARBA" id="ARBA00022679"/>
    </source>
</evidence>
<evidence type="ECO:0000256" key="2">
    <source>
        <dbReference type="ARBA" id="ARBA00023315"/>
    </source>
</evidence>
<dbReference type="PANTHER" id="PTHR43800:SF1">
    <property type="entry name" value="PEPTIDYL-LYSINE N-ACETYLTRANSFERASE YJAB"/>
    <property type="match status" value="1"/>
</dbReference>
<gene>
    <name evidence="5" type="ORF">ACH407_35175</name>
</gene>
<dbReference type="PANTHER" id="PTHR43800">
    <property type="entry name" value="PEPTIDYL-LYSINE N-ACETYLTRANSFERASE YJAB"/>
    <property type="match status" value="1"/>
</dbReference>
<organism evidence="5 6">
    <name type="scientific">Streptomyces litmocidini</name>
    <dbReference type="NCBI Taxonomy" id="67318"/>
    <lineage>
        <taxon>Bacteria</taxon>
        <taxon>Bacillati</taxon>
        <taxon>Actinomycetota</taxon>
        <taxon>Actinomycetes</taxon>
        <taxon>Kitasatosporales</taxon>
        <taxon>Streptomycetaceae</taxon>
        <taxon>Streptomyces</taxon>
    </lineage>
</organism>
<evidence type="ECO:0000256" key="3">
    <source>
        <dbReference type="SAM" id="MobiDB-lite"/>
    </source>
</evidence>
<dbReference type="Pfam" id="PF00583">
    <property type="entry name" value="Acetyltransf_1"/>
    <property type="match status" value="1"/>
</dbReference>
<sequence length="199" mass="21360">MRIRAAAPAELPLLQDIERAAGEPFRALGMAAIADDDPLPLDVLETYRRAGRAWVAVDAADRPVAYLLTDTVDGAAHIEQVSVHPDAARRGVGRALIEHLAAAAGEQGLAALTLTTFAEVPWNAPYYARLGFRPLADSDPALTEGLRAISRAEAAHGLSLWPRVCMRRELVREPRPSLPDLASPGTAPRRVAGKPEDVQ</sequence>
<dbReference type="InterPro" id="IPR016181">
    <property type="entry name" value="Acyl_CoA_acyltransferase"/>
</dbReference>
<feature type="domain" description="N-acetyltransferase" evidence="4">
    <location>
        <begin position="1"/>
        <end position="153"/>
    </location>
</feature>
<keyword evidence="6" id="KW-1185">Reference proteome</keyword>
<reference evidence="5 6" key="1">
    <citation type="submission" date="2024-10" db="EMBL/GenBank/DDBJ databases">
        <title>The Natural Products Discovery Center: Release of the First 8490 Sequenced Strains for Exploring Actinobacteria Biosynthetic Diversity.</title>
        <authorList>
            <person name="Kalkreuter E."/>
            <person name="Kautsar S.A."/>
            <person name="Yang D."/>
            <person name="Bader C.D."/>
            <person name="Teijaro C.N."/>
            <person name="Fluegel L."/>
            <person name="Davis C.M."/>
            <person name="Simpson J.R."/>
            <person name="Lauterbach L."/>
            <person name="Steele A.D."/>
            <person name="Gui C."/>
            <person name="Meng S."/>
            <person name="Li G."/>
            <person name="Viehrig K."/>
            <person name="Ye F."/>
            <person name="Su P."/>
            <person name="Kiefer A.F."/>
            <person name="Nichols A."/>
            <person name="Cepeda A.J."/>
            <person name="Yan W."/>
            <person name="Fan B."/>
            <person name="Jiang Y."/>
            <person name="Adhikari A."/>
            <person name="Zheng C.-J."/>
            <person name="Schuster L."/>
            <person name="Cowan T.M."/>
            <person name="Smanski M.J."/>
            <person name="Chevrette M.G."/>
            <person name="De Carvalho L.P.S."/>
            <person name="Shen B."/>
        </authorList>
    </citation>
    <scope>NUCLEOTIDE SEQUENCE [LARGE SCALE GENOMIC DNA]</scope>
    <source>
        <strain evidence="5 6">NPDC020602</strain>
    </source>
</reference>
<keyword evidence="2" id="KW-0012">Acyltransferase</keyword>
<evidence type="ECO:0000313" key="5">
    <source>
        <dbReference type="EMBL" id="MFI1718791.1"/>
    </source>
</evidence>
<feature type="region of interest" description="Disordered" evidence="3">
    <location>
        <begin position="175"/>
        <end position="199"/>
    </location>
</feature>
<name>A0ABW7UGK0_9ACTN</name>
<dbReference type="EMBL" id="JBIRUI010000026">
    <property type="protein sequence ID" value="MFI1718791.1"/>
    <property type="molecule type" value="Genomic_DNA"/>
</dbReference>
<accession>A0ABW7UGK0</accession>
<comment type="caution">
    <text evidence="5">The sequence shown here is derived from an EMBL/GenBank/DDBJ whole genome shotgun (WGS) entry which is preliminary data.</text>
</comment>
<dbReference type="PROSITE" id="PS51186">
    <property type="entry name" value="GNAT"/>
    <property type="match status" value="1"/>
</dbReference>
<evidence type="ECO:0000259" key="4">
    <source>
        <dbReference type="PROSITE" id="PS51186"/>
    </source>
</evidence>
<dbReference type="Gene3D" id="3.40.630.30">
    <property type="match status" value="1"/>
</dbReference>
<proteinExistence type="predicted"/>
<dbReference type="RefSeq" id="WP_398713446.1">
    <property type="nucleotide sequence ID" value="NZ_JBIRUI010000026.1"/>
</dbReference>